<keyword evidence="1" id="KW-0472">Membrane</keyword>
<organism evidence="2 3">
    <name type="scientific">Actinokineospora alba</name>
    <dbReference type="NCBI Taxonomy" id="504798"/>
    <lineage>
        <taxon>Bacteria</taxon>
        <taxon>Bacillati</taxon>
        <taxon>Actinomycetota</taxon>
        <taxon>Actinomycetes</taxon>
        <taxon>Pseudonocardiales</taxon>
        <taxon>Pseudonocardiaceae</taxon>
        <taxon>Actinokineospora</taxon>
    </lineage>
</organism>
<feature type="transmembrane region" description="Helical" evidence="1">
    <location>
        <begin position="54"/>
        <end position="75"/>
    </location>
</feature>
<protein>
    <recommendedName>
        <fullName evidence="4">ATP synthase protein I</fullName>
    </recommendedName>
</protein>
<dbReference type="EMBL" id="FNJB01000002">
    <property type="protein sequence ID" value="SDO19076.1"/>
    <property type="molecule type" value="Genomic_DNA"/>
</dbReference>
<keyword evidence="1" id="KW-1133">Transmembrane helix</keyword>
<feature type="transmembrane region" description="Helical" evidence="1">
    <location>
        <begin position="114"/>
        <end position="133"/>
    </location>
</feature>
<gene>
    <name evidence="2" type="ORF">SAMN05192558_102135</name>
</gene>
<keyword evidence="1" id="KW-0812">Transmembrane</keyword>
<dbReference type="RefSeq" id="WP_091370486.1">
    <property type="nucleotide sequence ID" value="NZ_FNDV01000001.1"/>
</dbReference>
<feature type="transmembrane region" description="Helical" evidence="1">
    <location>
        <begin position="29"/>
        <end position="48"/>
    </location>
</feature>
<evidence type="ECO:0000256" key="1">
    <source>
        <dbReference type="SAM" id="Phobius"/>
    </source>
</evidence>
<evidence type="ECO:0000313" key="2">
    <source>
        <dbReference type="EMBL" id="SDO19076.1"/>
    </source>
</evidence>
<evidence type="ECO:0000313" key="3">
    <source>
        <dbReference type="Proteomes" id="UP000199651"/>
    </source>
</evidence>
<feature type="transmembrane region" description="Helical" evidence="1">
    <location>
        <begin position="87"/>
        <end position="108"/>
    </location>
</feature>
<dbReference type="STRING" id="504798.SAMN05421871_101168"/>
<reference evidence="3" key="1">
    <citation type="submission" date="2016-10" db="EMBL/GenBank/DDBJ databases">
        <authorList>
            <person name="Varghese N."/>
            <person name="Submissions S."/>
        </authorList>
    </citation>
    <scope>NUCLEOTIDE SEQUENCE [LARGE SCALE GENOMIC DNA]</scope>
    <source>
        <strain evidence="3">IBRC-M 10655</strain>
    </source>
</reference>
<sequence>MSDNEQQQTPEIDPHARALRTLAEAMFRYALWPSIATVVVGVVIFGILKGTPGALGALVGGALACASSLLTLFLMRKSAAHGPHIGMAASLGGFVAKLFILLLVMTALRNVEALHRISLALTMVAVVLVAAGAEAMAFRRTKLPTIIPAGEK</sequence>
<proteinExistence type="predicted"/>
<dbReference type="OrthoDB" id="5190621at2"/>
<dbReference type="Proteomes" id="UP000199651">
    <property type="component" value="Unassembled WGS sequence"/>
</dbReference>
<keyword evidence="3" id="KW-1185">Reference proteome</keyword>
<evidence type="ECO:0008006" key="4">
    <source>
        <dbReference type="Google" id="ProtNLM"/>
    </source>
</evidence>
<dbReference type="AlphaFoldDB" id="A0A1H0HIP5"/>
<name>A0A1H0HIP5_9PSEU</name>
<accession>A0A1H0HIP5</accession>